<protein>
    <submittedName>
        <fullName evidence="9">MFS transporter</fullName>
    </submittedName>
</protein>
<evidence type="ECO:0000256" key="3">
    <source>
        <dbReference type="ARBA" id="ARBA00022989"/>
    </source>
</evidence>
<feature type="transmembrane region" description="Helical" evidence="7">
    <location>
        <begin position="184"/>
        <end position="204"/>
    </location>
</feature>
<keyword evidence="4 7" id="KW-0472">Membrane</keyword>
<name>A0ABV3K416_STRON</name>
<organism evidence="9 10">
    <name type="scientific">Streptomyces orinoci</name>
    <name type="common">Streptoverticillium orinoci</name>
    <dbReference type="NCBI Taxonomy" id="67339"/>
    <lineage>
        <taxon>Bacteria</taxon>
        <taxon>Bacillati</taxon>
        <taxon>Actinomycetota</taxon>
        <taxon>Actinomycetes</taxon>
        <taxon>Kitasatosporales</taxon>
        <taxon>Streptomycetaceae</taxon>
        <taxon>Streptomyces</taxon>
    </lineage>
</organism>
<evidence type="ECO:0000256" key="1">
    <source>
        <dbReference type="ARBA" id="ARBA00004651"/>
    </source>
</evidence>
<feature type="region of interest" description="Disordered" evidence="6">
    <location>
        <begin position="1"/>
        <end position="22"/>
    </location>
</feature>
<dbReference type="InterPro" id="IPR011701">
    <property type="entry name" value="MFS"/>
</dbReference>
<dbReference type="EMBL" id="JBFAUK010000025">
    <property type="protein sequence ID" value="MEV5509889.1"/>
    <property type="molecule type" value="Genomic_DNA"/>
</dbReference>
<dbReference type="Gene3D" id="1.20.1720.10">
    <property type="entry name" value="Multidrug resistance protein D"/>
    <property type="match status" value="1"/>
</dbReference>
<feature type="compositionally biased region" description="Low complexity" evidence="6">
    <location>
        <begin position="8"/>
        <end position="21"/>
    </location>
</feature>
<keyword evidence="10" id="KW-1185">Reference proteome</keyword>
<feature type="transmembrane region" description="Helical" evidence="7">
    <location>
        <begin position="452"/>
        <end position="472"/>
    </location>
</feature>
<dbReference type="Pfam" id="PF07690">
    <property type="entry name" value="MFS_1"/>
    <property type="match status" value="1"/>
</dbReference>
<feature type="domain" description="Major facilitator superfamily (MFS) profile" evidence="8">
    <location>
        <begin position="30"/>
        <end position="476"/>
    </location>
</feature>
<dbReference type="PANTHER" id="PTHR42718">
    <property type="entry name" value="MAJOR FACILITATOR SUPERFAMILY MULTIDRUG TRANSPORTER MFSC"/>
    <property type="match status" value="1"/>
</dbReference>
<evidence type="ECO:0000256" key="7">
    <source>
        <dbReference type="SAM" id="Phobius"/>
    </source>
</evidence>
<comment type="subcellular location">
    <subcellularLocation>
        <location evidence="1">Cell membrane</location>
        <topology evidence="1">Multi-pass membrane protein</topology>
    </subcellularLocation>
</comment>
<feature type="transmembrane region" description="Helical" evidence="7">
    <location>
        <begin position="122"/>
        <end position="144"/>
    </location>
</feature>
<dbReference type="RefSeq" id="WP_109283983.1">
    <property type="nucleotide sequence ID" value="NZ_JBFAUK010000025.1"/>
</dbReference>
<dbReference type="PROSITE" id="PS50850">
    <property type="entry name" value="MFS"/>
    <property type="match status" value="1"/>
</dbReference>
<sequence length="480" mass="48139">MTISTDLAAPPGRDSAPAAAPAPDPRRWLVLAVASAAQFLAVLDAIAVNIAFPMIGREYRSAPTAELSWVLNAYTVILAALLIPAGRVADATGRRRSFLLGLALFGLASAGCAAAPGLAGLIAARVVQGVGAAVLVPTSLSLALPAFPDRERPTAVGVWTAVSALAAGSGPVLGGLLAAHDWRWIFLINVPVVLAALVAGVRLLPRTAPGRSGAATRRSLDPAGTVLVFAAIACLVTAFAEAQDLGYGSPATLGLAAAGVLAAGLCAAHVRRAAAPVVDPALFATRGFTAAGLGLLSYFLAYGAMTLAATQLFTGVWHYSIQDAGLALAPWPGTVLLVSVCSGRIVRALGERGAALLGALAFLAAPLWWLCAVGGRSHYPAAFLPGLVCAGVGTGLYQSVMFAAAGRLPEDRMSSGSGVLMVSRQGGTALGVAVLVALGGGAHHPALGSLRHGWLVAAAGSALAVVAALAFGPRTRGDHG</sequence>
<feature type="transmembrane region" description="Helical" evidence="7">
    <location>
        <begin position="156"/>
        <end position="178"/>
    </location>
</feature>
<dbReference type="CDD" id="cd17321">
    <property type="entry name" value="MFS_MMR_MDR_like"/>
    <property type="match status" value="1"/>
</dbReference>
<feature type="transmembrane region" description="Helical" evidence="7">
    <location>
        <begin position="224"/>
        <end position="240"/>
    </location>
</feature>
<evidence type="ECO:0000259" key="8">
    <source>
        <dbReference type="PROSITE" id="PS50850"/>
    </source>
</evidence>
<feature type="transmembrane region" description="Helical" evidence="7">
    <location>
        <begin position="252"/>
        <end position="270"/>
    </location>
</feature>
<keyword evidence="2 7" id="KW-0812">Transmembrane</keyword>
<dbReference type="PRINTS" id="PR01036">
    <property type="entry name" value="TCRTETB"/>
</dbReference>
<gene>
    <name evidence="9" type="ORF">AB0L16_26205</name>
</gene>
<dbReference type="Proteomes" id="UP001552594">
    <property type="component" value="Unassembled WGS sequence"/>
</dbReference>
<evidence type="ECO:0000256" key="6">
    <source>
        <dbReference type="SAM" id="MobiDB-lite"/>
    </source>
</evidence>
<proteinExistence type="predicted"/>
<dbReference type="InterPro" id="IPR036259">
    <property type="entry name" value="MFS_trans_sf"/>
</dbReference>
<dbReference type="PANTHER" id="PTHR42718:SF48">
    <property type="entry name" value="CONSERVED TWO-DOMAIN MEMBRANE PROTEIN-RELATED"/>
    <property type="match status" value="1"/>
</dbReference>
<accession>A0ABV3K416</accession>
<dbReference type="Gene3D" id="1.20.1250.20">
    <property type="entry name" value="MFS general substrate transporter like domains"/>
    <property type="match status" value="1"/>
</dbReference>
<feature type="transmembrane region" description="Helical" evidence="7">
    <location>
        <begin position="282"/>
        <end position="304"/>
    </location>
</feature>
<feature type="transmembrane region" description="Helical" evidence="7">
    <location>
        <begin position="98"/>
        <end position="116"/>
    </location>
</feature>
<feature type="transmembrane region" description="Helical" evidence="7">
    <location>
        <begin position="382"/>
        <end position="405"/>
    </location>
</feature>
<evidence type="ECO:0000256" key="2">
    <source>
        <dbReference type="ARBA" id="ARBA00022692"/>
    </source>
</evidence>
<keyword evidence="3 7" id="KW-1133">Transmembrane helix</keyword>
<feature type="transmembrane region" description="Helical" evidence="7">
    <location>
        <begin position="324"/>
        <end position="346"/>
    </location>
</feature>
<reference evidence="9 10" key="1">
    <citation type="submission" date="2024-06" db="EMBL/GenBank/DDBJ databases">
        <title>The Natural Products Discovery Center: Release of the First 8490 Sequenced Strains for Exploring Actinobacteria Biosynthetic Diversity.</title>
        <authorList>
            <person name="Kalkreuter E."/>
            <person name="Kautsar S.A."/>
            <person name="Yang D."/>
            <person name="Bader C.D."/>
            <person name="Teijaro C.N."/>
            <person name="Fluegel L."/>
            <person name="Davis C.M."/>
            <person name="Simpson J.R."/>
            <person name="Lauterbach L."/>
            <person name="Steele A.D."/>
            <person name="Gui C."/>
            <person name="Meng S."/>
            <person name="Li G."/>
            <person name="Viehrig K."/>
            <person name="Ye F."/>
            <person name="Su P."/>
            <person name="Kiefer A.F."/>
            <person name="Nichols A."/>
            <person name="Cepeda A.J."/>
            <person name="Yan W."/>
            <person name="Fan B."/>
            <person name="Jiang Y."/>
            <person name="Adhikari A."/>
            <person name="Zheng C.-J."/>
            <person name="Schuster L."/>
            <person name="Cowan T.M."/>
            <person name="Smanski M.J."/>
            <person name="Chevrette M.G."/>
            <person name="De Carvalho L.P.S."/>
            <person name="Shen B."/>
        </authorList>
    </citation>
    <scope>NUCLEOTIDE SEQUENCE [LARGE SCALE GENOMIC DNA]</scope>
    <source>
        <strain evidence="9 10">NPDC052347</strain>
    </source>
</reference>
<evidence type="ECO:0000313" key="10">
    <source>
        <dbReference type="Proteomes" id="UP001552594"/>
    </source>
</evidence>
<dbReference type="InterPro" id="IPR020846">
    <property type="entry name" value="MFS_dom"/>
</dbReference>
<dbReference type="SUPFAM" id="SSF103473">
    <property type="entry name" value="MFS general substrate transporter"/>
    <property type="match status" value="1"/>
</dbReference>
<feature type="transmembrane region" description="Helical" evidence="7">
    <location>
        <begin position="426"/>
        <end position="446"/>
    </location>
</feature>
<feature type="transmembrane region" description="Helical" evidence="7">
    <location>
        <begin position="353"/>
        <end position="370"/>
    </location>
</feature>
<evidence type="ECO:0000313" key="9">
    <source>
        <dbReference type="EMBL" id="MEV5509889.1"/>
    </source>
</evidence>
<keyword evidence="5" id="KW-0046">Antibiotic resistance</keyword>
<evidence type="ECO:0000256" key="5">
    <source>
        <dbReference type="ARBA" id="ARBA00023251"/>
    </source>
</evidence>
<feature type="transmembrane region" description="Helical" evidence="7">
    <location>
        <begin position="67"/>
        <end position="86"/>
    </location>
</feature>
<feature type="transmembrane region" description="Helical" evidence="7">
    <location>
        <begin position="28"/>
        <end position="55"/>
    </location>
</feature>
<comment type="caution">
    <text evidence="9">The sequence shown here is derived from an EMBL/GenBank/DDBJ whole genome shotgun (WGS) entry which is preliminary data.</text>
</comment>
<evidence type="ECO:0000256" key="4">
    <source>
        <dbReference type="ARBA" id="ARBA00023136"/>
    </source>
</evidence>